<accession>A0A133UMG0</accession>
<dbReference type="AlphaFoldDB" id="A0A133UMG0"/>
<evidence type="ECO:0000313" key="3">
    <source>
        <dbReference type="Proteomes" id="UP000070155"/>
    </source>
</evidence>
<evidence type="ECO:0000313" key="2">
    <source>
        <dbReference type="EMBL" id="KXA95428.1"/>
    </source>
</evidence>
<dbReference type="CDD" id="cd02440">
    <property type="entry name" value="AdoMet_MTases"/>
    <property type="match status" value="1"/>
</dbReference>
<name>A0A133UMG0_9EURY</name>
<dbReference type="Pfam" id="PF13847">
    <property type="entry name" value="Methyltransf_31"/>
    <property type="match status" value="1"/>
</dbReference>
<dbReference type="InterPro" id="IPR029063">
    <property type="entry name" value="SAM-dependent_MTases_sf"/>
</dbReference>
<protein>
    <recommendedName>
        <fullName evidence="1">Methyltransferase domain-containing protein</fullName>
    </recommendedName>
</protein>
<dbReference type="InterPro" id="IPR025714">
    <property type="entry name" value="Methyltranfer_dom"/>
</dbReference>
<dbReference type="SUPFAM" id="SSF53335">
    <property type="entry name" value="S-adenosyl-L-methionine-dependent methyltransferases"/>
    <property type="match status" value="1"/>
</dbReference>
<reference evidence="2 3" key="1">
    <citation type="journal article" date="2016" name="Sci. Rep.">
        <title>Metabolic traits of an uncultured archaeal lineage -MSBL1- from brine pools of the Red Sea.</title>
        <authorList>
            <person name="Mwirichia R."/>
            <person name="Alam I."/>
            <person name="Rashid M."/>
            <person name="Vinu M."/>
            <person name="Ba-Alawi W."/>
            <person name="Anthony Kamau A."/>
            <person name="Kamanda Ngugi D."/>
            <person name="Goker M."/>
            <person name="Klenk H.P."/>
            <person name="Bajic V."/>
            <person name="Stingl U."/>
        </authorList>
    </citation>
    <scope>NUCLEOTIDE SEQUENCE [LARGE SCALE GENOMIC DNA]</scope>
    <source>
        <strain evidence="2">SCGC-AAA259I07</strain>
    </source>
</reference>
<feature type="domain" description="Methyltransferase" evidence="1">
    <location>
        <begin position="39"/>
        <end position="93"/>
    </location>
</feature>
<sequence length="103" mass="11341">MKRLLNGLNHLKDIDEFPFKRKLDSNPAGFLFQIGVRNGQTVLDFGCGSGTFTVPAASLVGEEGTVYGLDKDIRSLERLRESAEREGLRNVETIVTGGALRFL</sequence>
<keyword evidence="3" id="KW-1185">Reference proteome</keyword>
<dbReference type="Gene3D" id="3.40.50.150">
    <property type="entry name" value="Vaccinia Virus protein VP39"/>
    <property type="match status" value="1"/>
</dbReference>
<proteinExistence type="predicted"/>
<evidence type="ECO:0000259" key="1">
    <source>
        <dbReference type="Pfam" id="PF13847"/>
    </source>
</evidence>
<dbReference type="EMBL" id="LHXQ01000004">
    <property type="protein sequence ID" value="KXA95428.1"/>
    <property type="molecule type" value="Genomic_DNA"/>
</dbReference>
<organism evidence="2 3">
    <name type="scientific">candidate division MSBL1 archaeon SCGC-AAA259I07</name>
    <dbReference type="NCBI Taxonomy" id="1698266"/>
    <lineage>
        <taxon>Archaea</taxon>
        <taxon>Methanobacteriati</taxon>
        <taxon>Methanobacteriota</taxon>
        <taxon>candidate division MSBL1</taxon>
    </lineage>
</organism>
<comment type="caution">
    <text evidence="2">The sequence shown here is derived from an EMBL/GenBank/DDBJ whole genome shotgun (WGS) entry which is preliminary data.</text>
</comment>
<dbReference type="Proteomes" id="UP000070155">
    <property type="component" value="Unassembled WGS sequence"/>
</dbReference>
<gene>
    <name evidence="2" type="ORF">AKJ36_00575</name>
</gene>